<comment type="subcellular location">
    <subcellularLocation>
        <location evidence="1">Nucleus</location>
    </subcellularLocation>
</comment>
<feature type="coiled-coil region" evidence="7">
    <location>
        <begin position="320"/>
        <end position="484"/>
    </location>
</feature>
<dbReference type="GO" id="GO:0000776">
    <property type="term" value="C:kinetochore"/>
    <property type="evidence" value="ECO:0007669"/>
    <property type="project" value="TreeGrafter"/>
</dbReference>
<dbReference type="PANTHER" id="PTHR23168:SF0">
    <property type="entry name" value="MITOTIC SPINDLE ASSEMBLY CHECKPOINT PROTEIN MAD1"/>
    <property type="match status" value="1"/>
</dbReference>
<dbReference type="Proteomes" id="UP000722791">
    <property type="component" value="Unassembled WGS sequence"/>
</dbReference>
<evidence type="ECO:0000256" key="2">
    <source>
        <dbReference type="ARBA" id="ARBA00008029"/>
    </source>
</evidence>
<feature type="compositionally biased region" description="Basic residues" evidence="8">
    <location>
        <begin position="282"/>
        <end position="291"/>
    </location>
</feature>
<keyword evidence="3" id="KW-0132">Cell division</keyword>
<dbReference type="GO" id="GO:0072686">
    <property type="term" value="C:mitotic spindle"/>
    <property type="evidence" value="ECO:0007669"/>
    <property type="project" value="TreeGrafter"/>
</dbReference>
<dbReference type="Proteomes" id="UP000747110">
    <property type="component" value="Unassembled WGS sequence"/>
</dbReference>
<comment type="caution">
    <text evidence="10">The sequence shown here is derived from an EMBL/GenBank/DDBJ whole genome shotgun (WGS) entry which is preliminary data.</text>
</comment>
<dbReference type="GO" id="GO:0007094">
    <property type="term" value="P:mitotic spindle assembly checkpoint signaling"/>
    <property type="evidence" value="ECO:0007669"/>
    <property type="project" value="InterPro"/>
</dbReference>
<accession>A0A8J4LKA0</accession>
<organism evidence="10 11">
    <name type="scientific">Volvox reticuliferus</name>
    <dbReference type="NCBI Taxonomy" id="1737510"/>
    <lineage>
        <taxon>Eukaryota</taxon>
        <taxon>Viridiplantae</taxon>
        <taxon>Chlorophyta</taxon>
        <taxon>core chlorophytes</taxon>
        <taxon>Chlorophyceae</taxon>
        <taxon>CS clade</taxon>
        <taxon>Chlamydomonadales</taxon>
        <taxon>Volvocaceae</taxon>
        <taxon>Volvox</taxon>
    </lineage>
</organism>
<feature type="coiled-coil region" evidence="7">
    <location>
        <begin position="666"/>
        <end position="763"/>
    </location>
</feature>
<feature type="coiled-coil region" evidence="7">
    <location>
        <begin position="516"/>
        <end position="610"/>
    </location>
</feature>
<feature type="region of interest" description="Disordered" evidence="8">
    <location>
        <begin position="1014"/>
        <end position="1057"/>
    </location>
</feature>
<evidence type="ECO:0000256" key="5">
    <source>
        <dbReference type="ARBA" id="ARBA00023242"/>
    </source>
</evidence>
<dbReference type="GO" id="GO:0051315">
    <property type="term" value="P:attachment of mitotic spindle microtubules to kinetochore"/>
    <property type="evidence" value="ECO:0007669"/>
    <property type="project" value="TreeGrafter"/>
</dbReference>
<keyword evidence="5" id="KW-0539">Nucleus</keyword>
<dbReference type="Gene3D" id="1.10.287.1490">
    <property type="match status" value="1"/>
</dbReference>
<dbReference type="EMBL" id="BNCP01000008">
    <property type="protein sequence ID" value="GIL76139.1"/>
    <property type="molecule type" value="Genomic_DNA"/>
</dbReference>
<dbReference type="EMBL" id="BNCQ01000008">
    <property type="protein sequence ID" value="GIM00840.1"/>
    <property type="molecule type" value="Genomic_DNA"/>
</dbReference>
<keyword evidence="4" id="KW-0498">Mitosis</keyword>
<evidence type="ECO:0000256" key="8">
    <source>
        <dbReference type="SAM" id="MobiDB-lite"/>
    </source>
</evidence>
<evidence type="ECO:0000256" key="7">
    <source>
        <dbReference type="SAM" id="Coils"/>
    </source>
</evidence>
<gene>
    <name evidence="9" type="ORF">Vretifemale_5843</name>
    <name evidence="10" type="ORF">Vretimale_5745</name>
</gene>
<evidence type="ECO:0000256" key="6">
    <source>
        <dbReference type="ARBA" id="ARBA00023306"/>
    </source>
</evidence>
<dbReference type="InterPro" id="IPR008672">
    <property type="entry name" value="Mad1"/>
</dbReference>
<sequence>MLAEAHSRRAAPACIRGNPCHTTRKVVVNRPWIMPFVHIPAPCVAQQSGRRDFTVAVDAGAGVPEQGVYSVGSSSEDALELAATKKNLRDALEKIDILSQQVAIVEELQTQMLEQDELIAELEQLIESDKRKQDSEREALNAKVAAAQERLAATTSELEEARSRLRALPSIDQLQAELARLQDVEAKLQAKLNAAQIQAARLTELEALQEQQKLLQAQLQEQRDSRAALVRDLEGAREQLVAAQAAAAAARQEAQEAQEALTRKVEELVAIEADVEAMRKTMSKGAKKGRAPKVPPARGGGGKGFASPAPTATRLPTGAENHLREELKQAQTELEQLQGTLDEREAQLQAAQSAVEFLTSQCKEQELQMTALQTKLDEISAQLKERMAAEVELQQTVAALAVRLKAEANDKANAVAALTQQLESQSHERVALAAERDSLAMEVEGLRGRVEDLEERRRRQDAALGELDVSLQDLRSEVETAQQLKLDLAILAEAFSAKEAELEAAHGRLVVAEGREEDLKKQVALAEDSLKSLTAMLSELQTTNTELAERFEALEASFRATSEQRADAEARAMETSQQLVEARDQVAALRDQLSAKNKALADTAQALSEAQAAESSQRMAAQTLSERLAAEQAAVIKQTRDVETLREQVVVLNEQIAFLSGSESSVKKLQEALRRSDGELTELRNQLADVQRHAQAADNSVGERVKDMDRLQRDLEAASAALVESESALALARRAAEATDSELRVVKRQAEAAATEVASMRAQVAALAGELTAVRQDRDAASRAEFESLRQLQSELAAEAAATLELLNKAESLVLASSEQSSVSNAIDVNALLQQARNDLDVQTELWESERQRSASLEREVAALSEQLRNAALGRRLGAVDESDSTAAAGASGSMTGTLAAAFLSARGGVSSLGSAREMEAANVKLLEELNVAKDSSLSAKAEAEALQTRVQFLERELRSRDALISELRSNGVPRGSRQADNLVQQLKSLQEENTKLKQAAARQQQLLDRTKRFFEKKISPGNDSDLSVVAAGTAGGSPPRRGSGGSAGSSPSRNGA</sequence>
<evidence type="ECO:0000313" key="11">
    <source>
        <dbReference type="Proteomes" id="UP000722791"/>
    </source>
</evidence>
<dbReference type="AlphaFoldDB" id="A0A8J4LKA0"/>
<reference evidence="10" key="1">
    <citation type="journal article" date="2021" name="Proc. Natl. Acad. Sci. U.S.A.">
        <title>Three genomes in the algal genus Volvox reveal the fate of a haploid sex-determining region after a transition to homothallism.</title>
        <authorList>
            <person name="Yamamoto K."/>
            <person name="Hamaji T."/>
            <person name="Kawai-Toyooka H."/>
            <person name="Matsuzaki R."/>
            <person name="Takahashi F."/>
            <person name="Nishimura Y."/>
            <person name="Kawachi M."/>
            <person name="Noguchi H."/>
            <person name="Minakuchi Y."/>
            <person name="Umen J.G."/>
            <person name="Toyoda A."/>
            <person name="Nozaki H."/>
        </authorList>
    </citation>
    <scope>NUCLEOTIDE SEQUENCE</scope>
    <source>
        <strain evidence="10">NIES-3785</strain>
        <strain evidence="9">NIES-3786</strain>
    </source>
</reference>
<dbReference type="GO" id="GO:0051301">
    <property type="term" value="P:cell division"/>
    <property type="evidence" value="ECO:0007669"/>
    <property type="project" value="UniProtKB-KW"/>
</dbReference>
<feature type="coiled-coil region" evidence="7">
    <location>
        <begin position="916"/>
        <end position="1010"/>
    </location>
</feature>
<evidence type="ECO:0000313" key="10">
    <source>
        <dbReference type="EMBL" id="GIM00840.1"/>
    </source>
</evidence>
<feature type="compositionally biased region" description="Low complexity" evidence="8">
    <location>
        <begin position="1031"/>
        <end position="1042"/>
    </location>
</feature>
<dbReference type="Gene3D" id="1.20.5.730">
    <property type="entry name" value="Single helix bin"/>
    <property type="match status" value="1"/>
</dbReference>
<feature type="region of interest" description="Disordered" evidence="8">
    <location>
        <begin position="282"/>
        <end position="316"/>
    </location>
</feature>
<evidence type="ECO:0000313" key="9">
    <source>
        <dbReference type="EMBL" id="GIL76139.1"/>
    </source>
</evidence>
<keyword evidence="6" id="KW-0131">Cell cycle</keyword>
<evidence type="ECO:0000256" key="3">
    <source>
        <dbReference type="ARBA" id="ARBA00022618"/>
    </source>
</evidence>
<feature type="coiled-coil region" evidence="7">
    <location>
        <begin position="81"/>
        <end position="274"/>
    </location>
</feature>
<proteinExistence type="inferred from homology"/>
<dbReference type="PANTHER" id="PTHR23168">
    <property type="entry name" value="MITOTIC SPINDLE ASSEMBLY CHECKPOINT PROTEIN MAD1 MITOTIC ARREST DEFICIENT-LIKE PROTEIN 1"/>
    <property type="match status" value="1"/>
</dbReference>
<keyword evidence="12" id="KW-1185">Reference proteome</keyword>
<dbReference type="GO" id="GO:0005635">
    <property type="term" value="C:nuclear envelope"/>
    <property type="evidence" value="ECO:0007669"/>
    <property type="project" value="TreeGrafter"/>
</dbReference>
<evidence type="ECO:0000313" key="12">
    <source>
        <dbReference type="Proteomes" id="UP000747110"/>
    </source>
</evidence>
<name>A0A8J4LKA0_9CHLO</name>
<comment type="similarity">
    <text evidence="2">Belongs to the MAD1 family.</text>
</comment>
<protein>
    <submittedName>
        <fullName evidence="10">Uncharacterized protein</fullName>
    </submittedName>
</protein>
<evidence type="ECO:0000256" key="4">
    <source>
        <dbReference type="ARBA" id="ARBA00022776"/>
    </source>
</evidence>
<dbReference type="OrthoDB" id="536917at2759"/>
<evidence type="ECO:0000256" key="1">
    <source>
        <dbReference type="ARBA" id="ARBA00004123"/>
    </source>
</evidence>
<keyword evidence="7" id="KW-0175">Coiled coil</keyword>